<dbReference type="Pfam" id="PF09981">
    <property type="entry name" value="DUF2218"/>
    <property type="match status" value="1"/>
</dbReference>
<comment type="caution">
    <text evidence="1">The sequence shown here is derived from an EMBL/GenBank/DDBJ whole genome shotgun (WGS) entry which is preliminary data.</text>
</comment>
<organism evidence="1 2">
    <name type="scientific">Prauserella oleivorans</name>
    <dbReference type="NCBI Taxonomy" id="1478153"/>
    <lineage>
        <taxon>Bacteria</taxon>
        <taxon>Bacillati</taxon>
        <taxon>Actinomycetota</taxon>
        <taxon>Actinomycetes</taxon>
        <taxon>Pseudonocardiales</taxon>
        <taxon>Pseudonocardiaceae</taxon>
        <taxon>Prauserella</taxon>
    </lineage>
</organism>
<keyword evidence="2" id="KW-1185">Reference proteome</keyword>
<dbReference type="Proteomes" id="UP001597478">
    <property type="component" value="Unassembled WGS sequence"/>
</dbReference>
<reference evidence="2" key="1">
    <citation type="journal article" date="2019" name="Int. J. Syst. Evol. Microbiol.">
        <title>The Global Catalogue of Microorganisms (GCM) 10K type strain sequencing project: providing services to taxonomists for standard genome sequencing and annotation.</title>
        <authorList>
            <consortium name="The Broad Institute Genomics Platform"/>
            <consortium name="The Broad Institute Genome Sequencing Center for Infectious Disease"/>
            <person name="Wu L."/>
            <person name="Ma J."/>
        </authorList>
    </citation>
    <scope>NUCLEOTIDE SEQUENCE [LARGE SCALE GENOMIC DNA]</scope>
    <source>
        <strain evidence="2">IBRC-M 10906</strain>
    </source>
</reference>
<name>A0ABW5WD28_9PSEU</name>
<evidence type="ECO:0000313" key="2">
    <source>
        <dbReference type="Proteomes" id="UP001597478"/>
    </source>
</evidence>
<dbReference type="InterPro" id="IPR014543">
    <property type="entry name" value="UCP028291"/>
</dbReference>
<dbReference type="EMBL" id="JBHUOF010000017">
    <property type="protein sequence ID" value="MFD2800468.1"/>
    <property type="molecule type" value="Genomic_DNA"/>
</dbReference>
<protein>
    <submittedName>
        <fullName evidence="1">DUF2218 domain-containing protein</fullName>
    </submittedName>
</protein>
<accession>A0ABW5WD28</accession>
<proteinExistence type="predicted"/>
<gene>
    <name evidence="1" type="ORF">ACFS2C_13775</name>
</gene>
<sequence>MLTAEAHIRTAHPSRYLVQLCRHADNISHRLRHLHAGAVQARPEVLSVEWSETRGVLTLNWGRCTMQAGSGMLALRVEVPNEENLQQVQDIIAGNLERFGRRDHLAVTWRPVARA</sequence>
<dbReference type="Gene3D" id="3.30.310.50">
    <property type="entry name" value="Alpha-D-phosphohexomutase, C-terminal domain"/>
    <property type="match status" value="1"/>
</dbReference>
<evidence type="ECO:0000313" key="1">
    <source>
        <dbReference type="EMBL" id="MFD2800468.1"/>
    </source>
</evidence>
<dbReference type="RefSeq" id="WP_377392559.1">
    <property type="nucleotide sequence ID" value="NZ_JBHSAN010000030.1"/>
</dbReference>